<accession>A0A7R9FNJ7</accession>
<feature type="compositionally biased region" description="Acidic residues" evidence="2">
    <location>
        <begin position="585"/>
        <end position="596"/>
    </location>
</feature>
<evidence type="ECO:0000259" key="3">
    <source>
        <dbReference type="Pfam" id="PF12874"/>
    </source>
</evidence>
<feature type="domain" description="S phase cyclin A-associated protein in the endoplasmic reticulum N-terminal" evidence="4">
    <location>
        <begin position="92"/>
        <end position="183"/>
    </location>
</feature>
<feature type="compositionally biased region" description="Polar residues" evidence="2">
    <location>
        <begin position="557"/>
        <end position="567"/>
    </location>
</feature>
<feature type="compositionally biased region" description="Low complexity" evidence="2">
    <location>
        <begin position="81"/>
        <end position="94"/>
    </location>
</feature>
<feature type="coiled-coil region" evidence="1">
    <location>
        <begin position="711"/>
        <end position="738"/>
    </location>
</feature>
<evidence type="ECO:0000256" key="1">
    <source>
        <dbReference type="SAM" id="Coils"/>
    </source>
</evidence>
<evidence type="ECO:0008006" key="7">
    <source>
        <dbReference type="Google" id="ProtNLM"/>
    </source>
</evidence>
<name>A0A7R9FNJ7_9CRUS</name>
<dbReference type="PANTHER" id="PTHR31434">
    <property type="entry name" value="S PHASE CYCLIN A-ASSOCIATED PROTEIN IN THE ENDOPLASMIC RETICULUM"/>
    <property type="match status" value="1"/>
</dbReference>
<feature type="compositionally biased region" description="Low complexity" evidence="2">
    <location>
        <begin position="454"/>
        <end position="469"/>
    </location>
</feature>
<dbReference type="Proteomes" id="UP000677054">
    <property type="component" value="Unassembled WGS sequence"/>
</dbReference>
<keyword evidence="1" id="KW-0175">Coiled coil</keyword>
<proteinExistence type="predicted"/>
<feature type="compositionally biased region" description="Polar residues" evidence="2">
    <location>
        <begin position="496"/>
        <end position="523"/>
    </location>
</feature>
<dbReference type="InterPro" id="IPR032446">
    <property type="entry name" value="SCAPER_N"/>
</dbReference>
<organism evidence="5">
    <name type="scientific">Darwinula stevensoni</name>
    <dbReference type="NCBI Taxonomy" id="69355"/>
    <lineage>
        <taxon>Eukaryota</taxon>
        <taxon>Metazoa</taxon>
        <taxon>Ecdysozoa</taxon>
        <taxon>Arthropoda</taxon>
        <taxon>Crustacea</taxon>
        <taxon>Oligostraca</taxon>
        <taxon>Ostracoda</taxon>
        <taxon>Podocopa</taxon>
        <taxon>Podocopida</taxon>
        <taxon>Darwinulocopina</taxon>
        <taxon>Darwinuloidea</taxon>
        <taxon>Darwinulidae</taxon>
        <taxon>Darwinula</taxon>
    </lineage>
</organism>
<dbReference type="SUPFAM" id="SSF57667">
    <property type="entry name" value="beta-beta-alpha zinc fingers"/>
    <property type="match status" value="1"/>
</dbReference>
<reference evidence="5" key="1">
    <citation type="submission" date="2020-11" db="EMBL/GenBank/DDBJ databases">
        <authorList>
            <person name="Tran Van P."/>
        </authorList>
    </citation>
    <scope>NUCLEOTIDE SEQUENCE</scope>
</reference>
<gene>
    <name evidence="5" type="ORF">DSTB1V02_LOCUS9472</name>
</gene>
<feature type="compositionally biased region" description="Basic and acidic residues" evidence="2">
    <location>
        <begin position="807"/>
        <end position="819"/>
    </location>
</feature>
<dbReference type="PANTHER" id="PTHR31434:SF2">
    <property type="entry name" value="S PHASE CYCLIN A-ASSOCIATED PROTEIN IN THE ENDOPLASMIC RETICULUM"/>
    <property type="match status" value="1"/>
</dbReference>
<feature type="region of interest" description="Disordered" evidence="2">
    <location>
        <begin position="289"/>
        <end position="313"/>
    </location>
</feature>
<feature type="region of interest" description="Disordered" evidence="2">
    <location>
        <begin position="925"/>
        <end position="944"/>
    </location>
</feature>
<dbReference type="InterPro" id="IPR013087">
    <property type="entry name" value="Znf_C2H2_type"/>
</dbReference>
<protein>
    <recommendedName>
        <fullName evidence="7">S phase cyclin A-associated protein in the endoplasmic reticulum</fullName>
    </recommendedName>
</protein>
<keyword evidence="6" id="KW-1185">Reference proteome</keyword>
<feature type="region of interest" description="Disordered" evidence="2">
    <location>
        <begin position="15"/>
        <end position="95"/>
    </location>
</feature>
<feature type="domain" description="C2H2-type" evidence="3">
    <location>
        <begin position="1059"/>
        <end position="1082"/>
    </location>
</feature>
<feature type="compositionally biased region" description="Basic and acidic residues" evidence="2">
    <location>
        <begin position="637"/>
        <end position="682"/>
    </location>
</feature>
<dbReference type="EMBL" id="CAJPEV010002442">
    <property type="protein sequence ID" value="CAG0896893.1"/>
    <property type="molecule type" value="Genomic_DNA"/>
</dbReference>
<evidence type="ECO:0000313" key="6">
    <source>
        <dbReference type="Proteomes" id="UP000677054"/>
    </source>
</evidence>
<feature type="region of interest" description="Disordered" evidence="2">
    <location>
        <begin position="556"/>
        <end position="709"/>
    </location>
</feature>
<feature type="compositionally biased region" description="Polar residues" evidence="2">
    <location>
        <begin position="443"/>
        <end position="453"/>
    </location>
</feature>
<dbReference type="OrthoDB" id="6360654at2759"/>
<feature type="region of interest" description="Disordered" evidence="2">
    <location>
        <begin position="797"/>
        <end position="819"/>
    </location>
</feature>
<feature type="compositionally biased region" description="Basic and acidic residues" evidence="2">
    <location>
        <begin position="752"/>
        <end position="764"/>
    </location>
</feature>
<evidence type="ECO:0000259" key="4">
    <source>
        <dbReference type="Pfam" id="PF16501"/>
    </source>
</evidence>
<dbReference type="InterPro" id="IPR036236">
    <property type="entry name" value="Znf_C2H2_sf"/>
</dbReference>
<evidence type="ECO:0000256" key="2">
    <source>
        <dbReference type="SAM" id="MobiDB-lite"/>
    </source>
</evidence>
<dbReference type="EMBL" id="LR901959">
    <property type="protein sequence ID" value="CAD7249684.1"/>
    <property type="molecule type" value="Genomic_DNA"/>
</dbReference>
<feature type="region of interest" description="Disordered" evidence="2">
    <location>
        <begin position="747"/>
        <end position="766"/>
    </location>
</feature>
<sequence length="1398" mass="158375">MEDVRFYVTDEGKSSTIAFSVPATDDNHGKGLKPSDGAKSPPLTPVTEDPSHRGHAADKGENKESHGAPKELLRLSKRDSPPSSSRVRSASTGRGKNDDLRARYWALLFENLRRAVDEIYQTCEKDESILECKETILMLENYTRDFHSLIDWLKLKWEYENTPPRQRPTSFAWEIRKTTSNKYRVETRPGEPEKAAPFCSLRRYINFTLKSASVQTEDEMDEGANETPILPFSLEIPIPKSSIESQTSPISPAPDKSTFNEVDLTQDQFVQTDDIGEEELSHLVCASAEDESVDETQLSENQTEEKSVGENSNPLYLQPCLEIKQVIDEKTEDKTKLSLGKPKSPIPELAASNEGSTIMVQSVQLKPQIPTNRAWLLRSMAIRSGNVGKGGWWGTPVRGPSAPNTPIVRPRITLQSQAPLRSNLSIGCMRRGGARGKAVMGNTRPTNPSRLCGSTSSISSSCSSSTSSTGQGRRKIIDEDGWEMVQGRSRSKHIQRSQARNAGSGDVSRSTENVQQASRSNVSPGLGHKGVSSKWRMHIPSSAMSLPSVVIIDQDTSHVSPSHSQRPSPKEQFSEEKDKEGRKEEEEEDEEEEEVDTSSQGQQTKTAGRGSGYGSSKKDLTTKAYRDATKQQQKGNGTEKGRNPERKKSDPSSRKLNEEVCPKDATTDLELRNEVKSVRETMELTDFPLEDQGKKDEVEEDEEDRKQYQEMKACDAAIESALQEEQNLQKEIFETEKQDIQMLDAEEEVGDLESKESQDHRSLEEEYDSILSGMSWGDQMDFLEEIAREPGRAMQMHEKLSTQVRKRTSEETLKRHEEKQAKAQELREKLLEQKANKLKELSKKIEEVRATKNQLLDDHRRMIEVNLKRAEEKRNCHLRHIVHKAHDEEEKAKEIAFINILEAQNKRHDFLTQSQIQEARLADLQEERQRKHQDKAAKEAAAEERRKVMEAERLARIEQRHERRRKQIHLYEEKEKERQEAAREKARDREERLCALQAAHAATVEELQKKIQQKQEESARRHEEKIEDIRRKAFESSVLRCSSTMDDAPRLIPYETKKMCTLCNVLIGSEVYLLSHLKGRKHREAICEHSSGMNPTREQLGVLNLKHIVDAPSDQIDPHIQLDKERQKALRKRCRKLRQRMAARGEEYMKCFASEEEGKGKRLLGHAPNGSKIERLLKEMKKVKENEGRGPWDQASSQALDRALGGLERILTHQNLKDQYVLRMGGGFQLLLELLATLRSSGHKLLIPAKCLSRVAFVWHLGCVDNAENASFTLQSNCISHLIDFAFKQLNEMVPDNASFLPGGGNSGDPGRPWKPDPVASRLLQLLATVFAGLQEARPSAPESHWFKVQDALRYFPFGCLMLDWEKETIERMDPGSFPVSLVKGREETGLDVTGKGL</sequence>
<dbReference type="Pfam" id="PF16501">
    <property type="entry name" value="SCAPER_N"/>
    <property type="match status" value="1"/>
</dbReference>
<dbReference type="Pfam" id="PF12874">
    <property type="entry name" value="zf-met"/>
    <property type="match status" value="1"/>
</dbReference>
<feature type="compositionally biased region" description="Basic and acidic residues" evidence="2">
    <location>
        <begin position="49"/>
        <end position="80"/>
    </location>
</feature>
<feature type="compositionally biased region" description="Polar residues" evidence="2">
    <location>
        <begin position="597"/>
        <end position="606"/>
    </location>
</feature>
<feature type="compositionally biased region" description="Basic and acidic residues" evidence="2">
    <location>
        <begin position="616"/>
        <end position="629"/>
    </location>
</feature>
<evidence type="ECO:0000313" key="5">
    <source>
        <dbReference type="EMBL" id="CAD7249684.1"/>
    </source>
</evidence>
<feature type="compositionally biased region" description="Basic and acidic residues" evidence="2">
    <location>
        <begin position="568"/>
        <end position="584"/>
    </location>
</feature>
<feature type="region of interest" description="Disordered" evidence="2">
    <location>
        <begin position="435"/>
        <end position="532"/>
    </location>
</feature>